<dbReference type="Proteomes" id="UP000237983">
    <property type="component" value="Unassembled WGS sequence"/>
</dbReference>
<evidence type="ECO:0000313" key="2">
    <source>
        <dbReference type="Proteomes" id="UP000237983"/>
    </source>
</evidence>
<organism evidence="1 2">
    <name type="scientific">Glaciihabitans tibetensis</name>
    <dbReference type="NCBI Taxonomy" id="1266600"/>
    <lineage>
        <taxon>Bacteria</taxon>
        <taxon>Bacillati</taxon>
        <taxon>Actinomycetota</taxon>
        <taxon>Actinomycetes</taxon>
        <taxon>Micrococcales</taxon>
        <taxon>Microbacteriaceae</taxon>
        <taxon>Glaciihabitans</taxon>
    </lineage>
</organism>
<keyword evidence="2" id="KW-1185">Reference proteome</keyword>
<dbReference type="Gene3D" id="2.30.110.10">
    <property type="entry name" value="Electron Transport, Fmn-binding Protein, Chain A"/>
    <property type="match status" value="1"/>
</dbReference>
<protein>
    <submittedName>
        <fullName evidence="1">Pyridoxamine 5'-phosphate oxidase-like protein</fullName>
    </submittedName>
</protein>
<dbReference type="Pfam" id="PF12900">
    <property type="entry name" value="Pyridox_ox_2"/>
    <property type="match status" value="1"/>
</dbReference>
<gene>
    <name evidence="1" type="ORF">B0I08_103254</name>
</gene>
<dbReference type="SUPFAM" id="SSF50475">
    <property type="entry name" value="FMN-binding split barrel"/>
    <property type="match status" value="1"/>
</dbReference>
<proteinExistence type="predicted"/>
<dbReference type="EMBL" id="PVTL01000003">
    <property type="protein sequence ID" value="PRY69048.1"/>
    <property type="molecule type" value="Genomic_DNA"/>
</dbReference>
<dbReference type="AlphaFoldDB" id="A0A2T0VFR1"/>
<dbReference type="OrthoDB" id="7062584at2"/>
<dbReference type="InterPro" id="IPR024747">
    <property type="entry name" value="Pyridox_Oxase-rel"/>
</dbReference>
<reference evidence="1 2" key="1">
    <citation type="submission" date="2018-03" db="EMBL/GenBank/DDBJ databases">
        <title>Genomic Encyclopedia of Type Strains, Phase III (KMG-III): the genomes of soil and plant-associated and newly described type strains.</title>
        <authorList>
            <person name="Whitman W."/>
        </authorList>
    </citation>
    <scope>NUCLEOTIDE SEQUENCE [LARGE SCALE GENOMIC DNA]</scope>
    <source>
        <strain evidence="1 2">CGMCC 1.12484</strain>
    </source>
</reference>
<comment type="caution">
    <text evidence="1">The sequence shown here is derived from an EMBL/GenBank/DDBJ whole genome shotgun (WGS) entry which is preliminary data.</text>
</comment>
<sequence length="173" mass="18723">MDRRQITAELEQPGASELLVERPVVRLAYTGTDGFPRVIPIGFLWTRGLVVVCTATTSPKVAALSARPEVALTLDVGDTPADAKALLIRGSATLDTVDGIPDEYLKAAAKNLAPEDLAEFETQVRTMYAQMVRISIEPTWARYFDFGAGRMPRFLEEMADAAAATSGDALHRG</sequence>
<evidence type="ECO:0000313" key="1">
    <source>
        <dbReference type="EMBL" id="PRY69048.1"/>
    </source>
</evidence>
<dbReference type="InterPro" id="IPR012349">
    <property type="entry name" value="Split_barrel_FMN-bd"/>
</dbReference>
<dbReference type="RefSeq" id="WP_106211297.1">
    <property type="nucleotide sequence ID" value="NZ_PVTL01000003.1"/>
</dbReference>
<name>A0A2T0VFR1_9MICO</name>
<accession>A0A2T0VFR1</accession>